<evidence type="ECO:0000313" key="3">
    <source>
        <dbReference type="Proteomes" id="UP001202281"/>
    </source>
</evidence>
<dbReference type="Pfam" id="PF00485">
    <property type="entry name" value="PRK"/>
    <property type="match status" value="1"/>
</dbReference>
<dbReference type="RefSeq" id="WP_243918802.1">
    <property type="nucleotide sequence ID" value="NZ_JALHLG010000005.1"/>
</dbReference>
<organism evidence="2 3">
    <name type="scientific">Novosphingobium beihaiensis</name>
    <dbReference type="NCBI Taxonomy" id="2930389"/>
    <lineage>
        <taxon>Bacteria</taxon>
        <taxon>Pseudomonadati</taxon>
        <taxon>Pseudomonadota</taxon>
        <taxon>Alphaproteobacteria</taxon>
        <taxon>Sphingomonadales</taxon>
        <taxon>Sphingomonadaceae</taxon>
        <taxon>Novosphingobium</taxon>
    </lineage>
</organism>
<dbReference type="EMBL" id="JALHLG010000005">
    <property type="protein sequence ID" value="MCJ2186420.1"/>
    <property type="molecule type" value="Genomic_DNA"/>
</dbReference>
<dbReference type="InterPro" id="IPR006083">
    <property type="entry name" value="PRK/URK"/>
</dbReference>
<dbReference type="GO" id="GO:0016301">
    <property type="term" value="F:kinase activity"/>
    <property type="evidence" value="ECO:0007669"/>
    <property type="project" value="UniProtKB-KW"/>
</dbReference>
<keyword evidence="2" id="KW-0418">Kinase</keyword>
<protein>
    <submittedName>
        <fullName evidence="2">Kinase</fullName>
    </submittedName>
</protein>
<name>A0ABT0BN87_9SPHN</name>
<gene>
    <name evidence="2" type="ORF">MTR66_06270</name>
</gene>
<dbReference type="PANTHER" id="PTHR10285">
    <property type="entry name" value="URIDINE KINASE"/>
    <property type="match status" value="1"/>
</dbReference>
<proteinExistence type="predicted"/>
<dbReference type="Proteomes" id="UP001202281">
    <property type="component" value="Unassembled WGS sequence"/>
</dbReference>
<keyword evidence="2" id="KW-0808">Transferase</keyword>
<dbReference type="SUPFAM" id="SSF52540">
    <property type="entry name" value="P-loop containing nucleoside triphosphate hydrolases"/>
    <property type="match status" value="1"/>
</dbReference>
<accession>A0ABT0BN87</accession>
<dbReference type="PRINTS" id="PR00988">
    <property type="entry name" value="URIDINKINASE"/>
</dbReference>
<comment type="caution">
    <text evidence="2">The sequence shown here is derived from an EMBL/GenBank/DDBJ whole genome shotgun (WGS) entry which is preliminary data.</text>
</comment>
<reference evidence="2 3" key="1">
    <citation type="submission" date="2022-04" db="EMBL/GenBank/DDBJ databases">
        <title>Identification of a novel bacterium isolated from mangrove sediments.</title>
        <authorList>
            <person name="Pan X."/>
        </authorList>
    </citation>
    <scope>NUCLEOTIDE SEQUENCE [LARGE SCALE GENOMIC DNA]</scope>
    <source>
        <strain evidence="2 3">B2638</strain>
    </source>
</reference>
<dbReference type="InterPro" id="IPR027417">
    <property type="entry name" value="P-loop_NTPase"/>
</dbReference>
<sequence length="274" mass="29973">MSTADPQAVAAVMARVEAALAQPRERLVIIGLCGAQGSGKTTLARAVLEACTDAGWRAAVLSIDDLYLTRAERQALAQRVHPLLATRGVPGTHDVALGLSVFEALARGEPVALPRFDKARDDRAPEAIWRRAPQDCDVLLFEGWCVGARPQEQAALRQPINALEACEDTGAVWRTYANNALSGPYQELFAWLDTLVLLEAPGFEAVHGWRLEQEQELAAAEGSGGAVMSEAEIARFIAHYERLTRHILNEMPARADLVIRLDARRKPVEILSRR</sequence>
<keyword evidence="3" id="KW-1185">Reference proteome</keyword>
<evidence type="ECO:0000259" key="1">
    <source>
        <dbReference type="Pfam" id="PF00485"/>
    </source>
</evidence>
<feature type="domain" description="Phosphoribulokinase/uridine kinase" evidence="1">
    <location>
        <begin position="29"/>
        <end position="143"/>
    </location>
</feature>
<dbReference type="Gene3D" id="3.40.50.300">
    <property type="entry name" value="P-loop containing nucleotide triphosphate hydrolases"/>
    <property type="match status" value="1"/>
</dbReference>
<evidence type="ECO:0000313" key="2">
    <source>
        <dbReference type="EMBL" id="MCJ2186420.1"/>
    </source>
</evidence>